<evidence type="ECO:0000256" key="10">
    <source>
        <dbReference type="ARBA" id="ARBA00022989"/>
    </source>
</evidence>
<comment type="subcellular location">
    <subcellularLocation>
        <location evidence="2">Membrane</location>
    </subcellularLocation>
</comment>
<gene>
    <name evidence="17" type="ORF">SSQG_06384</name>
</gene>
<feature type="domain" description="Histidine kinase" evidence="14">
    <location>
        <begin position="565"/>
        <end position="673"/>
    </location>
</feature>
<keyword evidence="9" id="KW-0067">ATP-binding</keyword>
<evidence type="ECO:0000259" key="14">
    <source>
        <dbReference type="PROSITE" id="PS50109"/>
    </source>
</evidence>
<dbReference type="PANTHER" id="PTHR44936:SF9">
    <property type="entry name" value="SENSOR PROTEIN CREC"/>
    <property type="match status" value="1"/>
</dbReference>
<feature type="compositionally biased region" description="Basic residues" evidence="12">
    <location>
        <begin position="18"/>
        <end position="34"/>
    </location>
</feature>
<dbReference type="PROSITE" id="PS50109">
    <property type="entry name" value="HIS_KIN"/>
    <property type="match status" value="1"/>
</dbReference>
<dbReference type="GO" id="GO:0004673">
    <property type="term" value="F:protein histidine kinase activity"/>
    <property type="evidence" value="ECO:0007669"/>
    <property type="project" value="UniProtKB-EC"/>
</dbReference>
<dbReference type="AlphaFoldDB" id="D9X438"/>
<evidence type="ECO:0000256" key="1">
    <source>
        <dbReference type="ARBA" id="ARBA00000085"/>
    </source>
</evidence>
<feature type="transmembrane region" description="Helical" evidence="13">
    <location>
        <begin position="352"/>
        <end position="376"/>
    </location>
</feature>
<evidence type="ECO:0000313" key="17">
    <source>
        <dbReference type="EMBL" id="EFL35866.1"/>
    </source>
</evidence>
<keyword evidence="7" id="KW-0547">Nucleotide-binding</keyword>
<dbReference type="HOGENOM" id="CLU_002554_3_1_11"/>
<evidence type="ECO:0000256" key="8">
    <source>
        <dbReference type="ARBA" id="ARBA00022777"/>
    </source>
</evidence>
<dbReference type="EMBL" id="GG657757">
    <property type="protein sequence ID" value="EFL35866.1"/>
    <property type="molecule type" value="Genomic_DNA"/>
</dbReference>
<dbReference type="InterPro" id="IPR005467">
    <property type="entry name" value="His_kinase_dom"/>
</dbReference>
<evidence type="ECO:0000256" key="4">
    <source>
        <dbReference type="ARBA" id="ARBA00022553"/>
    </source>
</evidence>
<comment type="catalytic activity">
    <reaction evidence="1">
        <text>ATP + protein L-histidine = ADP + protein N-phospho-L-histidine.</text>
        <dbReference type="EC" id="2.7.13.3"/>
    </reaction>
</comment>
<dbReference type="Gene3D" id="3.30.565.10">
    <property type="entry name" value="Histidine kinase-like ATPase, C-terminal domain"/>
    <property type="match status" value="1"/>
</dbReference>
<reference evidence="18" key="1">
    <citation type="submission" date="2009-02" db="EMBL/GenBank/DDBJ databases">
        <title>Annotation of Streptomyces viridochromogenes strain DSM 40736.</title>
        <authorList>
            <consortium name="The Broad Institute Genome Sequencing Platform"/>
            <consortium name="Broad Institute Microbial Sequencing Center"/>
            <person name="Fischbach M."/>
            <person name="Godfrey P."/>
            <person name="Ward D."/>
            <person name="Young S."/>
            <person name="Zeng Q."/>
            <person name="Koehrsen M."/>
            <person name="Alvarado L."/>
            <person name="Berlin A.M."/>
            <person name="Bochicchio J."/>
            <person name="Borenstein D."/>
            <person name="Chapman S.B."/>
            <person name="Chen Z."/>
            <person name="Engels R."/>
            <person name="Freedman E."/>
            <person name="Gellesch M."/>
            <person name="Goldberg J."/>
            <person name="Griggs A."/>
            <person name="Gujja S."/>
            <person name="Heilman E.R."/>
            <person name="Heiman D.I."/>
            <person name="Hepburn T.A."/>
            <person name="Howarth C."/>
            <person name="Jen D."/>
            <person name="Larson L."/>
            <person name="Lewis B."/>
            <person name="Mehta T."/>
            <person name="Park D."/>
            <person name="Pearson M."/>
            <person name="Richards J."/>
            <person name="Roberts A."/>
            <person name="Saif S."/>
            <person name="Shea T.D."/>
            <person name="Shenoy N."/>
            <person name="Sisk P."/>
            <person name="Stolte C."/>
            <person name="Sykes S.N."/>
            <person name="Thomson T."/>
            <person name="Walk T."/>
            <person name="White J."/>
            <person name="Yandava C."/>
            <person name="Straight P."/>
            <person name="Clardy J."/>
            <person name="Hung D."/>
            <person name="Kolter R."/>
            <person name="Mekalanos J."/>
            <person name="Walker S."/>
            <person name="Walsh C.T."/>
            <person name="Wieland-Brown L.C."/>
            <person name="Haas B."/>
            <person name="Nusbaum C."/>
            <person name="Birren B."/>
        </authorList>
    </citation>
    <scope>NUCLEOTIDE SEQUENCE [LARGE SCALE GENOMIC DNA]</scope>
    <source>
        <strain evidence="18">DSM 40736 / JCM 4977 / BCRC 1201 / Tue 494</strain>
    </source>
</reference>
<feature type="region of interest" description="Disordered" evidence="12">
    <location>
        <begin position="1"/>
        <end position="38"/>
    </location>
</feature>
<dbReference type="GO" id="GO:0016020">
    <property type="term" value="C:membrane"/>
    <property type="evidence" value="ECO:0007669"/>
    <property type="project" value="UniProtKB-SubCell"/>
</dbReference>
<dbReference type="SMART" id="SM00304">
    <property type="entry name" value="HAMP"/>
    <property type="match status" value="1"/>
</dbReference>
<dbReference type="GO" id="GO:0000160">
    <property type="term" value="P:phosphorelay signal transduction system"/>
    <property type="evidence" value="ECO:0007669"/>
    <property type="project" value="UniProtKB-KW"/>
</dbReference>
<keyword evidence="13" id="KW-0472">Membrane</keyword>
<dbReference type="PANTHER" id="PTHR44936">
    <property type="entry name" value="SENSOR PROTEIN CREC"/>
    <property type="match status" value="1"/>
</dbReference>
<dbReference type="eggNOG" id="COG4251">
    <property type="taxonomic scope" value="Bacteria"/>
</dbReference>
<feature type="domain" description="NIT" evidence="16">
    <location>
        <begin position="97"/>
        <end position="346"/>
    </location>
</feature>
<evidence type="ECO:0000256" key="5">
    <source>
        <dbReference type="ARBA" id="ARBA00022679"/>
    </source>
</evidence>
<evidence type="ECO:0000256" key="3">
    <source>
        <dbReference type="ARBA" id="ARBA00012438"/>
    </source>
</evidence>
<dbReference type="InterPro" id="IPR036890">
    <property type="entry name" value="HATPase_C_sf"/>
</dbReference>
<dbReference type="Proteomes" id="UP000004184">
    <property type="component" value="Unassembled WGS sequence"/>
</dbReference>
<evidence type="ECO:0000256" key="12">
    <source>
        <dbReference type="SAM" id="MobiDB-lite"/>
    </source>
</evidence>
<organism evidence="17 18">
    <name type="scientific">Streptomyces viridochromogenes (strain DSM 40736 / JCM 4977 / BCRC 1201 / Tue 494)</name>
    <dbReference type="NCBI Taxonomy" id="591159"/>
    <lineage>
        <taxon>Bacteria</taxon>
        <taxon>Bacillati</taxon>
        <taxon>Actinomycetota</taxon>
        <taxon>Actinomycetes</taxon>
        <taxon>Kitasatosporales</taxon>
        <taxon>Streptomycetaceae</taxon>
        <taxon>Streptomyces</taxon>
    </lineage>
</organism>
<feature type="domain" description="HAMP" evidence="15">
    <location>
        <begin position="377"/>
        <end position="448"/>
    </location>
</feature>
<evidence type="ECO:0000256" key="9">
    <source>
        <dbReference type="ARBA" id="ARBA00022840"/>
    </source>
</evidence>
<dbReference type="PROSITE" id="PS50885">
    <property type="entry name" value="HAMP"/>
    <property type="match status" value="1"/>
</dbReference>
<dbReference type="Pfam" id="PF08376">
    <property type="entry name" value="NIT"/>
    <property type="match status" value="1"/>
</dbReference>
<dbReference type="PROSITE" id="PS50906">
    <property type="entry name" value="NIT"/>
    <property type="match status" value="1"/>
</dbReference>
<dbReference type="SMART" id="SM00387">
    <property type="entry name" value="HATPase_c"/>
    <property type="match status" value="1"/>
</dbReference>
<keyword evidence="18" id="KW-1185">Reference proteome</keyword>
<evidence type="ECO:0000256" key="13">
    <source>
        <dbReference type="SAM" id="Phobius"/>
    </source>
</evidence>
<dbReference type="InterPro" id="IPR003660">
    <property type="entry name" value="HAMP_dom"/>
</dbReference>
<dbReference type="InterPro" id="IPR050980">
    <property type="entry name" value="2C_sensor_his_kinase"/>
</dbReference>
<evidence type="ECO:0000259" key="15">
    <source>
        <dbReference type="PROSITE" id="PS50885"/>
    </source>
</evidence>
<feature type="transmembrane region" description="Helical" evidence="13">
    <location>
        <begin position="57"/>
        <end position="76"/>
    </location>
</feature>
<dbReference type="InterPro" id="IPR003594">
    <property type="entry name" value="HATPase_dom"/>
</dbReference>
<dbReference type="Pfam" id="PF02518">
    <property type="entry name" value="HATPase_c"/>
    <property type="match status" value="1"/>
</dbReference>
<evidence type="ECO:0000256" key="7">
    <source>
        <dbReference type="ARBA" id="ARBA00022741"/>
    </source>
</evidence>
<dbReference type="GO" id="GO:0005524">
    <property type="term" value="F:ATP binding"/>
    <property type="evidence" value="ECO:0007669"/>
    <property type="project" value="UniProtKB-KW"/>
</dbReference>
<keyword evidence="10 13" id="KW-1133">Transmembrane helix</keyword>
<evidence type="ECO:0000256" key="11">
    <source>
        <dbReference type="ARBA" id="ARBA00023012"/>
    </source>
</evidence>
<keyword evidence="5" id="KW-0808">Transferase</keyword>
<evidence type="ECO:0000313" key="18">
    <source>
        <dbReference type="Proteomes" id="UP000004184"/>
    </source>
</evidence>
<dbReference type="InterPro" id="IPR013587">
    <property type="entry name" value="Nitrate/nitrite_sensing"/>
</dbReference>
<evidence type="ECO:0000256" key="2">
    <source>
        <dbReference type="ARBA" id="ARBA00004370"/>
    </source>
</evidence>
<dbReference type="InterPro" id="IPR010910">
    <property type="entry name" value="Nitrate/nitrite_sensing_bac"/>
</dbReference>
<sequence>MTPDPWPRGAAAQERLHPLHPRVGRAHRTRPRPRHWPDARTARHLARARNWRVRSKLTAVVLIPGLLAGFLATVSLSRTIGDARDYGRFAALARLQRPALGLVHALQDERDDTAAFVAERREGSRGSLDERRAAADTAAVAYRRAAGALDAAGDPRLEVASRRAAEELRTLGGLRRAVDEAGLTQGAIVAGYTVMVSRLMDLGPVLAEHNGDGTSAQRVRVLNTLSVAVENTSRVRAELNAALTTGTFLVGQFPEFAGAVARQQESVDDFLATTSLPQRTLYADSVKGTSVSAAQAIQERAAEQAQAGRIGIEPARWKQVSGRKIALMRTVESRVLDDLISVSDAAHAARLWAGWWGAAGMLAVFLATGGMVTAAVRSMTRPLRTLRASALDVAHHRLPAALERLRQADVDDLGDIRAEPTGVVCEDEIGEVARAFDAVHDAAVRLATDQAALRSHINGMFVHLSRRNQRLVGKLLTEIGDLEQDERDPERLARLFQLDHLATQMLRTDESLLVLAGSDTGRGWDRPMPLAEVLLAASAEVEHYARVVCRPSVEADVVGDAVTDLVHLLAELMENATQFSGPRSTVMVTYGVARDRAAGLVITIVDEGSGMTPADLALANHRLSSVRAFDPEAGQTMGLFVVSRLASRHGISVALVPSPRRGTTALVRLPRHLLARLEDPSAAEAAHPHALAAQVPPAAPAFGSAQDWLVHRRFSDGLHADAGHAPPSVPFTTEGQP</sequence>
<dbReference type="EC" id="2.7.13.3" evidence="3"/>
<keyword evidence="6 13" id="KW-0812">Transmembrane</keyword>
<keyword evidence="11" id="KW-0902">Two-component regulatory system</keyword>
<evidence type="ECO:0000256" key="6">
    <source>
        <dbReference type="ARBA" id="ARBA00022692"/>
    </source>
</evidence>
<keyword evidence="8" id="KW-0418">Kinase</keyword>
<dbReference type="SUPFAM" id="SSF55874">
    <property type="entry name" value="ATPase domain of HSP90 chaperone/DNA topoisomerase II/histidine kinase"/>
    <property type="match status" value="1"/>
</dbReference>
<keyword evidence="4" id="KW-0597">Phosphoprotein</keyword>
<name>D9X438_STRVT</name>
<proteinExistence type="predicted"/>
<dbReference type="STRING" id="591159.SSQG_06384"/>
<dbReference type="Gene3D" id="6.10.340.10">
    <property type="match status" value="1"/>
</dbReference>
<evidence type="ECO:0000259" key="16">
    <source>
        <dbReference type="PROSITE" id="PS50906"/>
    </source>
</evidence>
<accession>D9X438</accession>
<protein>
    <recommendedName>
        <fullName evidence="3">histidine kinase</fullName>
        <ecNumber evidence="3">2.7.13.3</ecNumber>
    </recommendedName>
</protein>